<keyword evidence="4" id="KW-0233">DNA recombination</keyword>
<keyword evidence="9" id="KW-1185">Reference proteome</keyword>
<keyword evidence="2" id="KW-0229">DNA integration</keyword>
<dbReference type="GO" id="GO:0000150">
    <property type="term" value="F:DNA strand exchange activity"/>
    <property type="evidence" value="ECO:0007669"/>
    <property type="project" value="InterPro"/>
</dbReference>
<evidence type="ECO:0000256" key="4">
    <source>
        <dbReference type="ARBA" id="ARBA00023172"/>
    </source>
</evidence>
<gene>
    <name evidence="8" type="ORF">GA0074694_4663</name>
</gene>
<dbReference type="InterPro" id="IPR050639">
    <property type="entry name" value="SSR_resolvase"/>
</dbReference>
<dbReference type="InterPro" id="IPR009057">
    <property type="entry name" value="Homeodomain-like_sf"/>
</dbReference>
<dbReference type="SUPFAM" id="SSF53041">
    <property type="entry name" value="Resolvase-like"/>
    <property type="match status" value="1"/>
</dbReference>
<sequence>MTGTLEPTELLAAEPAVLTNIRIGYARVSTGGQKLERQLDALTTAGCRRIFAEKQSGRDTDRPELVACLNFMHPGDTLVVPSLDRLSRSLQDLIATVGDLRRRGIGFTSLHENLDTTTPGGRLVFHVFAALAEFIRELIVAGTREGLAAARARGRVGGRPSVITPEIIRAARDMLPNPDASVTAIARLLGVSPGTLYNHIPDLRELRAAGRARHQLPPAPPREQH</sequence>
<feature type="active site" description="O-(5'-phospho-DNA)-serine intermediate" evidence="5 6">
    <location>
        <position position="29"/>
    </location>
</feature>
<dbReference type="GO" id="GO:0003677">
    <property type="term" value="F:DNA binding"/>
    <property type="evidence" value="ECO:0007669"/>
    <property type="project" value="UniProtKB-KW"/>
</dbReference>
<dbReference type="RefSeq" id="WP_091461645.1">
    <property type="nucleotide sequence ID" value="NZ_FMHU01000002.1"/>
</dbReference>
<name>A0A1C6SBU3_9ACTN</name>
<proteinExistence type="inferred from homology"/>
<dbReference type="InterPro" id="IPR006119">
    <property type="entry name" value="Resolv_N"/>
</dbReference>
<dbReference type="STRING" id="47866.GA0074694_4663"/>
<evidence type="ECO:0000313" key="9">
    <source>
        <dbReference type="Proteomes" id="UP000198906"/>
    </source>
</evidence>
<dbReference type="Gene3D" id="3.40.50.1390">
    <property type="entry name" value="Resolvase, N-terminal catalytic domain"/>
    <property type="match status" value="1"/>
</dbReference>
<evidence type="ECO:0000256" key="5">
    <source>
        <dbReference type="PIRSR" id="PIRSR606118-50"/>
    </source>
</evidence>
<evidence type="ECO:0000313" key="8">
    <source>
        <dbReference type="EMBL" id="SCL26941.1"/>
    </source>
</evidence>
<dbReference type="SMART" id="SM00857">
    <property type="entry name" value="Resolvase"/>
    <property type="match status" value="1"/>
</dbReference>
<dbReference type="EMBL" id="FMHU01000002">
    <property type="protein sequence ID" value="SCL26941.1"/>
    <property type="molecule type" value="Genomic_DNA"/>
</dbReference>
<dbReference type="Pfam" id="PF00239">
    <property type="entry name" value="Resolvase"/>
    <property type="match status" value="1"/>
</dbReference>
<reference evidence="9" key="1">
    <citation type="submission" date="2016-06" db="EMBL/GenBank/DDBJ databases">
        <authorList>
            <person name="Varghese N."/>
        </authorList>
    </citation>
    <scope>NUCLEOTIDE SEQUENCE [LARGE SCALE GENOMIC DNA]</scope>
    <source>
        <strain evidence="9">DSM 46123</strain>
    </source>
</reference>
<dbReference type="CDD" id="cd00569">
    <property type="entry name" value="HTH_Hin_like"/>
    <property type="match status" value="1"/>
</dbReference>
<organism evidence="8 9">
    <name type="scientific">Micromonospora inyonensis</name>
    <dbReference type="NCBI Taxonomy" id="47866"/>
    <lineage>
        <taxon>Bacteria</taxon>
        <taxon>Bacillati</taxon>
        <taxon>Actinomycetota</taxon>
        <taxon>Actinomycetes</taxon>
        <taxon>Micromonosporales</taxon>
        <taxon>Micromonosporaceae</taxon>
        <taxon>Micromonospora</taxon>
    </lineage>
</organism>
<dbReference type="PROSITE" id="PS51736">
    <property type="entry name" value="RECOMBINASES_3"/>
    <property type="match status" value="1"/>
</dbReference>
<dbReference type="SUPFAM" id="SSF46689">
    <property type="entry name" value="Homeodomain-like"/>
    <property type="match status" value="1"/>
</dbReference>
<evidence type="ECO:0000256" key="1">
    <source>
        <dbReference type="ARBA" id="ARBA00009913"/>
    </source>
</evidence>
<dbReference type="PANTHER" id="PTHR30461">
    <property type="entry name" value="DNA-INVERTASE FROM LAMBDOID PROPHAGE"/>
    <property type="match status" value="1"/>
</dbReference>
<evidence type="ECO:0000256" key="6">
    <source>
        <dbReference type="PROSITE-ProRule" id="PRU10137"/>
    </source>
</evidence>
<protein>
    <submittedName>
        <fullName evidence="8">Site-specific DNA recombinase</fullName>
    </submittedName>
</protein>
<comment type="similarity">
    <text evidence="1">Belongs to the site-specific recombinase resolvase family.</text>
</comment>
<feature type="domain" description="Resolvase/invertase-type recombinase catalytic" evidence="7">
    <location>
        <begin position="21"/>
        <end position="154"/>
    </location>
</feature>
<dbReference type="InterPro" id="IPR036162">
    <property type="entry name" value="Resolvase-like_N_sf"/>
</dbReference>
<dbReference type="Proteomes" id="UP000198906">
    <property type="component" value="Unassembled WGS sequence"/>
</dbReference>
<dbReference type="InterPro" id="IPR006118">
    <property type="entry name" value="Recombinase_CS"/>
</dbReference>
<evidence type="ECO:0000256" key="3">
    <source>
        <dbReference type="ARBA" id="ARBA00023125"/>
    </source>
</evidence>
<dbReference type="PANTHER" id="PTHR30461:SF2">
    <property type="entry name" value="SERINE RECOMBINASE PINE-RELATED"/>
    <property type="match status" value="1"/>
</dbReference>
<keyword evidence="3" id="KW-0238">DNA-binding</keyword>
<dbReference type="CDD" id="cd03768">
    <property type="entry name" value="SR_ResInv"/>
    <property type="match status" value="1"/>
</dbReference>
<accession>A0A1C6SBU3</accession>
<evidence type="ECO:0000256" key="2">
    <source>
        <dbReference type="ARBA" id="ARBA00022908"/>
    </source>
</evidence>
<dbReference type="Gene3D" id="1.10.10.60">
    <property type="entry name" value="Homeodomain-like"/>
    <property type="match status" value="1"/>
</dbReference>
<dbReference type="FunFam" id="3.40.50.1390:FF:000001">
    <property type="entry name" value="DNA recombinase"/>
    <property type="match status" value="1"/>
</dbReference>
<dbReference type="AlphaFoldDB" id="A0A1C6SBU3"/>
<dbReference type="PROSITE" id="PS00398">
    <property type="entry name" value="RECOMBINASES_2"/>
    <property type="match status" value="1"/>
</dbReference>
<dbReference type="GO" id="GO:0015074">
    <property type="term" value="P:DNA integration"/>
    <property type="evidence" value="ECO:0007669"/>
    <property type="project" value="UniProtKB-KW"/>
</dbReference>
<dbReference type="PROSITE" id="PS00397">
    <property type="entry name" value="RECOMBINASES_1"/>
    <property type="match status" value="1"/>
</dbReference>
<evidence type="ECO:0000259" key="7">
    <source>
        <dbReference type="PROSITE" id="PS51736"/>
    </source>
</evidence>